<proteinExistence type="predicted"/>
<reference evidence="5" key="2">
    <citation type="submission" date="2016-05" db="EMBL/GenBank/DDBJ databases">
        <title>Determination and analysis of the complete nucleotide sequences of different isolates of Tobacco bushy top virus in Yunnan, China.</title>
        <authorList>
            <person name="Lv J."/>
            <person name="Tan G.L."/>
            <person name="Liu F."/>
            <person name="Wei W."/>
            <person name="Yin C.X."/>
            <person name="He L.H."/>
            <person name="Chen H.R."/>
            <person name="Li F."/>
        </authorList>
    </citation>
    <scope>NUCLEOTIDE SEQUENCE</scope>
    <source>
        <strain evidence="5">YJCh</strain>
    </source>
</reference>
<evidence type="ECO:0008006" key="6">
    <source>
        <dbReference type="Google" id="ProtNLM"/>
    </source>
</evidence>
<dbReference type="EMBL" id="KX216407">
    <property type="protein sequence ID" value="ANJ12342.1"/>
    <property type="molecule type" value="Genomic_RNA"/>
</dbReference>
<name>A0A0A7DW81_9TOMB</name>
<dbReference type="GO" id="GO:0046740">
    <property type="term" value="P:transport of virus in host, cell to cell"/>
    <property type="evidence" value="ECO:0007669"/>
    <property type="project" value="UniProtKB-KW"/>
</dbReference>
<reference evidence="4" key="1">
    <citation type="journal article" date="2015" name="Virol. J.">
        <title>Phylogenetic and recombination analysis of Tobacco bushy top virus in China.</title>
        <authorList>
            <person name="Wang D."/>
            <person name="Yu C."/>
            <person name="Wang G."/>
            <person name="Shi K."/>
            <person name="Li F."/>
            <person name="Yuan X."/>
        </authorList>
    </citation>
    <scope>NUCLEOTIDE SEQUENCE</scope>
    <source>
        <strain evidence="4">MD-I</strain>
    </source>
</reference>
<protein>
    <recommendedName>
        <fullName evidence="6">Cell-to-cell movement protein</fullName>
    </recommendedName>
</protein>
<evidence type="ECO:0000313" key="4">
    <source>
        <dbReference type="EMBL" id="AIY28447.1"/>
    </source>
</evidence>
<dbReference type="Pfam" id="PF00803">
    <property type="entry name" value="3A"/>
    <property type="match status" value="1"/>
</dbReference>
<sequence>MSTLIHKADTKEELLNALYGEVTLRELEESNLGVLTPHRAENKVVMTPLLPPRSQGRIASVLKRFRPTKHTGGLLFIEKIVVVFTPHIPDDAGGEVEIWVHDNMLPHLNSVGPRVRFPMSGGPRLIAFYPPYSIPLSCQVRGAPRSYFIVSEYSGVNFVAGASPFSLYIMWEPKIECVAHNYLMRPPKAMPICRHLVKDSLSSLTLTQGALKSAMSNRYATTATGLPPLTSGEQDMEVVSHPPG</sequence>
<dbReference type="InterPro" id="IPR000603">
    <property type="entry name" value="MPV"/>
</dbReference>
<accession>A0A0A7DW81</accession>
<evidence type="ECO:0000256" key="2">
    <source>
        <dbReference type="ARBA" id="ARBA00023031"/>
    </source>
</evidence>
<keyword evidence="2" id="KW-0916">Viral movement protein</keyword>
<evidence type="ECO:0000313" key="5">
    <source>
        <dbReference type="EMBL" id="ANJ12342.1"/>
    </source>
</evidence>
<feature type="region of interest" description="Disordered" evidence="3">
    <location>
        <begin position="223"/>
        <end position="244"/>
    </location>
</feature>
<organism evidence="4">
    <name type="scientific">Tobacco bushy top virus</name>
    <dbReference type="NCBI Taxonomy" id="184020"/>
    <lineage>
        <taxon>Viruses</taxon>
        <taxon>Riboviria</taxon>
        <taxon>Orthornavirae</taxon>
        <taxon>Kitrinoviricota</taxon>
        <taxon>Tolucaviricetes</taxon>
        <taxon>Tolivirales</taxon>
        <taxon>Tombusviridae</taxon>
        <taxon>Calvusvirinae</taxon>
        <taxon>Umbravirus</taxon>
        <taxon>Umbravirus nicotianae</taxon>
    </lineage>
</organism>
<dbReference type="EMBL" id="KM016225">
    <property type="protein sequence ID" value="AIY28447.1"/>
    <property type="molecule type" value="Genomic_RNA"/>
</dbReference>
<evidence type="ECO:0000256" key="3">
    <source>
        <dbReference type="SAM" id="MobiDB-lite"/>
    </source>
</evidence>
<evidence type="ECO:0000256" key="1">
    <source>
        <dbReference type="ARBA" id="ARBA00022448"/>
    </source>
</evidence>
<keyword evidence="1" id="KW-0813">Transport</keyword>